<accession>A0ABP9US06</accession>
<gene>
    <name evidence="3" type="ORF">Hsar01_02395</name>
</gene>
<feature type="region of interest" description="Disordered" evidence="1">
    <location>
        <begin position="42"/>
        <end position="70"/>
    </location>
</feature>
<feature type="signal peptide" evidence="2">
    <location>
        <begin position="1"/>
        <end position="36"/>
    </location>
</feature>
<comment type="caution">
    <text evidence="3">The sequence shown here is derived from an EMBL/GenBank/DDBJ whole genome shotgun (WGS) entry which is preliminary data.</text>
</comment>
<sequence>MESFVVRNLTPALSLSRSIVALLLVFLIGSPLCCCAAEGCSKDAGPARHSCCEKSATKKHGDPSPKEHVCHCKSKDPRDLAKAPELSHDPGIPLPAEIFIAVTPPAEVPRIFVAAHFFPGSDPPRTRLARLARWLI</sequence>
<keyword evidence="2" id="KW-0732">Signal</keyword>
<dbReference type="RefSeq" id="WP_353567286.1">
    <property type="nucleotide sequence ID" value="NZ_BAABRI010000012.1"/>
</dbReference>
<evidence type="ECO:0008006" key="5">
    <source>
        <dbReference type="Google" id="ProtNLM"/>
    </source>
</evidence>
<evidence type="ECO:0000256" key="2">
    <source>
        <dbReference type="SAM" id="SignalP"/>
    </source>
</evidence>
<organism evidence="3 4">
    <name type="scientific">Haloferula sargassicola</name>
    <dbReference type="NCBI Taxonomy" id="490096"/>
    <lineage>
        <taxon>Bacteria</taxon>
        <taxon>Pseudomonadati</taxon>
        <taxon>Verrucomicrobiota</taxon>
        <taxon>Verrucomicrobiia</taxon>
        <taxon>Verrucomicrobiales</taxon>
        <taxon>Verrucomicrobiaceae</taxon>
        <taxon>Haloferula</taxon>
    </lineage>
</organism>
<dbReference type="EMBL" id="BAABRI010000012">
    <property type="protein sequence ID" value="GAA5483166.1"/>
    <property type="molecule type" value="Genomic_DNA"/>
</dbReference>
<dbReference type="Proteomes" id="UP001476282">
    <property type="component" value="Unassembled WGS sequence"/>
</dbReference>
<keyword evidence="4" id="KW-1185">Reference proteome</keyword>
<proteinExistence type="predicted"/>
<evidence type="ECO:0000313" key="4">
    <source>
        <dbReference type="Proteomes" id="UP001476282"/>
    </source>
</evidence>
<feature type="chain" id="PRO_5046181319" description="Secreted protein" evidence="2">
    <location>
        <begin position="37"/>
        <end position="136"/>
    </location>
</feature>
<reference evidence="3 4" key="1">
    <citation type="submission" date="2024-02" db="EMBL/GenBank/DDBJ databases">
        <title>Haloferula sargassicola NBRC 104335.</title>
        <authorList>
            <person name="Ichikawa N."/>
            <person name="Katano-Makiyama Y."/>
            <person name="Hidaka K."/>
        </authorList>
    </citation>
    <scope>NUCLEOTIDE SEQUENCE [LARGE SCALE GENOMIC DNA]</scope>
    <source>
        <strain evidence="3 4">NBRC 104335</strain>
    </source>
</reference>
<name>A0ABP9US06_9BACT</name>
<protein>
    <recommendedName>
        <fullName evidence="5">Secreted protein</fullName>
    </recommendedName>
</protein>
<evidence type="ECO:0000256" key="1">
    <source>
        <dbReference type="SAM" id="MobiDB-lite"/>
    </source>
</evidence>
<feature type="compositionally biased region" description="Basic and acidic residues" evidence="1">
    <location>
        <begin position="50"/>
        <end position="70"/>
    </location>
</feature>
<evidence type="ECO:0000313" key="3">
    <source>
        <dbReference type="EMBL" id="GAA5483166.1"/>
    </source>
</evidence>